<sequence length="113" mass="11974">MFPTKMFAFIAFLLIVLVQLNSIQYAEAGGDDDKIIIGGGHGCPPSFLLKEVLALVTVQLVTEVEAGEKGDTIVIGGHCGPKLVYKEGKKGKGHTIIMGGGGCKKKEESHYGK</sequence>
<comment type="caution">
    <text evidence="2">The sequence shown here is derived from an EMBL/GenBank/DDBJ whole genome shotgun (WGS) entry which is preliminary data.</text>
</comment>
<keyword evidence="1" id="KW-0732">Signal</keyword>
<keyword evidence="3" id="KW-1185">Reference proteome</keyword>
<gene>
    <name evidence="2" type="ORF">RDWZM_007109</name>
</gene>
<name>A0A9Q0MBS3_BLOTA</name>
<protein>
    <submittedName>
        <fullName evidence="2">Uncharacterized protein</fullName>
    </submittedName>
</protein>
<accession>A0A9Q0MBS3</accession>
<feature type="signal peptide" evidence="1">
    <location>
        <begin position="1"/>
        <end position="28"/>
    </location>
</feature>
<organism evidence="2 3">
    <name type="scientific">Blomia tropicalis</name>
    <name type="common">Mite</name>
    <dbReference type="NCBI Taxonomy" id="40697"/>
    <lineage>
        <taxon>Eukaryota</taxon>
        <taxon>Metazoa</taxon>
        <taxon>Ecdysozoa</taxon>
        <taxon>Arthropoda</taxon>
        <taxon>Chelicerata</taxon>
        <taxon>Arachnida</taxon>
        <taxon>Acari</taxon>
        <taxon>Acariformes</taxon>
        <taxon>Sarcoptiformes</taxon>
        <taxon>Astigmata</taxon>
        <taxon>Glycyphagoidea</taxon>
        <taxon>Echimyopodidae</taxon>
        <taxon>Blomia</taxon>
    </lineage>
</organism>
<evidence type="ECO:0000313" key="2">
    <source>
        <dbReference type="EMBL" id="KAJ6221297.1"/>
    </source>
</evidence>
<dbReference type="Proteomes" id="UP001142055">
    <property type="component" value="Chromosome 2"/>
</dbReference>
<reference evidence="2" key="1">
    <citation type="submission" date="2022-12" db="EMBL/GenBank/DDBJ databases">
        <title>Genome assemblies of Blomia tropicalis.</title>
        <authorList>
            <person name="Cui Y."/>
        </authorList>
    </citation>
    <scope>NUCLEOTIDE SEQUENCE</scope>
    <source>
        <tissue evidence="2">Adult mites</tissue>
    </source>
</reference>
<evidence type="ECO:0000313" key="3">
    <source>
        <dbReference type="Proteomes" id="UP001142055"/>
    </source>
</evidence>
<proteinExistence type="predicted"/>
<evidence type="ECO:0000256" key="1">
    <source>
        <dbReference type="SAM" id="SignalP"/>
    </source>
</evidence>
<dbReference type="EMBL" id="JAPWDV010000002">
    <property type="protein sequence ID" value="KAJ6221297.1"/>
    <property type="molecule type" value="Genomic_DNA"/>
</dbReference>
<feature type="chain" id="PRO_5040137951" evidence="1">
    <location>
        <begin position="29"/>
        <end position="113"/>
    </location>
</feature>
<dbReference type="AlphaFoldDB" id="A0A9Q0MBS3"/>